<keyword evidence="4 7" id="KW-0436">Ligase</keyword>
<dbReference type="GO" id="GO:0071555">
    <property type="term" value="P:cell wall organization"/>
    <property type="evidence" value="ECO:0007669"/>
    <property type="project" value="UniProtKB-KW"/>
</dbReference>
<dbReference type="PANTHER" id="PTHR43692:SF1">
    <property type="entry name" value="UDP-N-ACETYLMURAMOYLALANINE--D-GLUTAMATE LIGASE"/>
    <property type="match status" value="1"/>
</dbReference>
<dbReference type="Proteomes" id="UP000007517">
    <property type="component" value="Chromosome"/>
</dbReference>
<dbReference type="OrthoDB" id="9809796at2"/>
<dbReference type="GO" id="GO:0051301">
    <property type="term" value="P:cell division"/>
    <property type="evidence" value="ECO:0007669"/>
    <property type="project" value="UniProtKB-KW"/>
</dbReference>
<reference evidence="11 12" key="1">
    <citation type="journal article" date="2012" name="J. Bacteriol.">
        <title>Genome Sequence of Blastococcus saxobsidens DD2, a Stone-Inhabiting Bacterium.</title>
        <authorList>
            <person name="Chouaia B."/>
            <person name="Crotti E."/>
            <person name="Brusetti L."/>
            <person name="Daffonchio D."/>
            <person name="Essoussi I."/>
            <person name="Nouioui I."/>
            <person name="Sbissi I."/>
            <person name="Ghodhbane-Gtari F."/>
            <person name="Gtari M."/>
            <person name="Vacherie B."/>
            <person name="Barbe V."/>
            <person name="Medigue C."/>
            <person name="Gury J."/>
            <person name="Pujic P."/>
            <person name="Normand P."/>
        </authorList>
    </citation>
    <scope>NUCLEOTIDE SEQUENCE [LARGE SCALE GENOMIC DNA]</scope>
    <source>
        <strain evidence="11 12">DD2</strain>
    </source>
</reference>
<organism evidence="11 12">
    <name type="scientific">Blastococcus saxobsidens (strain DD2)</name>
    <dbReference type="NCBI Taxonomy" id="1146883"/>
    <lineage>
        <taxon>Bacteria</taxon>
        <taxon>Bacillati</taxon>
        <taxon>Actinomycetota</taxon>
        <taxon>Actinomycetes</taxon>
        <taxon>Geodermatophilales</taxon>
        <taxon>Geodermatophilaceae</taxon>
        <taxon>Blastococcus</taxon>
    </lineage>
</organism>
<evidence type="ECO:0000313" key="12">
    <source>
        <dbReference type="Proteomes" id="UP000007517"/>
    </source>
</evidence>
<dbReference type="InterPro" id="IPR013221">
    <property type="entry name" value="Mur_ligase_cen"/>
</dbReference>
<dbReference type="GO" id="GO:0008764">
    <property type="term" value="F:UDP-N-acetylmuramoylalanine-D-glutamate ligase activity"/>
    <property type="evidence" value="ECO:0007669"/>
    <property type="project" value="UniProtKB-UniRule"/>
</dbReference>
<dbReference type="GO" id="GO:0005737">
    <property type="term" value="C:cytoplasm"/>
    <property type="evidence" value="ECO:0007669"/>
    <property type="project" value="UniProtKB-SubCell"/>
</dbReference>
<dbReference type="Gene3D" id="3.90.190.20">
    <property type="entry name" value="Mur ligase, C-terminal domain"/>
    <property type="match status" value="1"/>
</dbReference>
<evidence type="ECO:0000256" key="7">
    <source>
        <dbReference type="HAMAP-Rule" id="MF_00639"/>
    </source>
</evidence>
<keyword evidence="7 8" id="KW-0133">Cell shape</keyword>
<protein>
    <recommendedName>
        <fullName evidence="7 8">UDP-N-acetylmuramoylalanine--D-glutamate ligase</fullName>
        <ecNumber evidence="7 8">6.3.2.9</ecNumber>
    </recommendedName>
    <alternativeName>
        <fullName evidence="7">D-glutamic acid-adding enzyme</fullName>
    </alternativeName>
    <alternativeName>
        <fullName evidence="7">UDP-N-acetylmuramoyl-L-alanyl-D-glutamate synthetase</fullName>
    </alternativeName>
</protein>
<dbReference type="InterPro" id="IPR004101">
    <property type="entry name" value="Mur_ligase_C"/>
</dbReference>
<evidence type="ECO:0000256" key="4">
    <source>
        <dbReference type="ARBA" id="ARBA00022598"/>
    </source>
</evidence>
<dbReference type="HAMAP" id="MF_00639">
    <property type="entry name" value="MurD"/>
    <property type="match status" value="1"/>
</dbReference>
<evidence type="ECO:0000256" key="5">
    <source>
        <dbReference type="ARBA" id="ARBA00022741"/>
    </source>
</evidence>
<dbReference type="SUPFAM" id="SSF51984">
    <property type="entry name" value="MurCD N-terminal domain"/>
    <property type="match status" value="1"/>
</dbReference>
<dbReference type="EMBL" id="FO117623">
    <property type="protein sequence ID" value="CCG03124.1"/>
    <property type="molecule type" value="Genomic_DNA"/>
</dbReference>
<comment type="function">
    <text evidence="7 8">Cell wall formation. Catalyzes the addition of glutamate to the nucleotide precursor UDP-N-acetylmuramoyl-L-alanine (UMA).</text>
</comment>
<dbReference type="HOGENOM" id="CLU_032540_0_0_11"/>
<feature type="domain" description="Mur ligase central" evidence="10">
    <location>
        <begin position="119"/>
        <end position="301"/>
    </location>
</feature>
<dbReference type="Pfam" id="PF02875">
    <property type="entry name" value="Mur_ligase_C"/>
    <property type="match status" value="1"/>
</dbReference>
<name>H6RTR4_BLASD</name>
<dbReference type="PANTHER" id="PTHR43692">
    <property type="entry name" value="UDP-N-ACETYLMURAMOYLALANINE--D-GLUTAMATE LIGASE"/>
    <property type="match status" value="1"/>
</dbReference>
<dbReference type="EC" id="6.3.2.9" evidence="7 8"/>
<dbReference type="Gene3D" id="3.40.1190.10">
    <property type="entry name" value="Mur-like, catalytic domain"/>
    <property type="match status" value="1"/>
</dbReference>
<keyword evidence="3 7" id="KW-0963">Cytoplasm</keyword>
<dbReference type="AlphaFoldDB" id="H6RTR4"/>
<keyword evidence="6 7" id="KW-0067">ATP-binding</keyword>
<dbReference type="STRING" id="1146883.BLASA_2218"/>
<dbReference type="RefSeq" id="WP_014376007.1">
    <property type="nucleotide sequence ID" value="NC_016943.1"/>
</dbReference>
<dbReference type="InterPro" id="IPR036565">
    <property type="entry name" value="Mur-like_cat_sf"/>
</dbReference>
<dbReference type="GO" id="GO:0008360">
    <property type="term" value="P:regulation of cell shape"/>
    <property type="evidence" value="ECO:0007669"/>
    <property type="project" value="UniProtKB-KW"/>
</dbReference>
<feature type="binding site" evidence="7">
    <location>
        <begin position="121"/>
        <end position="127"/>
    </location>
    <ligand>
        <name>ATP</name>
        <dbReference type="ChEBI" id="CHEBI:30616"/>
    </ligand>
</feature>
<dbReference type="InterPro" id="IPR005762">
    <property type="entry name" value="MurD"/>
</dbReference>
<dbReference type="GO" id="GO:0005524">
    <property type="term" value="F:ATP binding"/>
    <property type="evidence" value="ECO:0007669"/>
    <property type="project" value="UniProtKB-UniRule"/>
</dbReference>
<sequence>MSGQGFPVAGRTVLVAGLGVSGEAAARVLLAQGATVLLTDAAEPPVGAELVGLGAEWLGEVRTLPGGVDLVVTSPGWRPDAPLLVDAAARGVEVIGEPELAWRLRIPGPDGVPAPWLAVTGTNGKTTTVTMLAAILSAAGRRAVAAGNVGRPLVEVVTARDDDGAAAFDVVAVELSSFQLHWSSSLAPAAAAVLNVADDHTDWHGSFAAYRDAKARILERSPVAVADAGDPVASAVVAAHPRPVTVTLGEPAPGQLGVRAGALVDRAFADDPAGEVLLERSDLPVPGPHNTVNALAAAALARAVGVPAEAVARGLSGFRGGAHRNALVATVDGVDYVDDSKATNPHAAGASLAAYPRVVWIAGGLLKGADVDPLVADAAPRLAGAVLLGRDRAVVAHSLARHAPSVPVVEVASGNDEAMDAETTMTRVVAAAAGLARPGDTVLLAPAAASMDVFRDYGHRGRAFADAVRALGGRA</sequence>
<dbReference type="eggNOG" id="COG0771">
    <property type="taxonomic scope" value="Bacteria"/>
</dbReference>
<dbReference type="InterPro" id="IPR036615">
    <property type="entry name" value="Mur_ligase_C_dom_sf"/>
</dbReference>
<evidence type="ECO:0000256" key="8">
    <source>
        <dbReference type="RuleBase" id="RU003664"/>
    </source>
</evidence>
<keyword evidence="5 7" id="KW-0547">Nucleotide-binding</keyword>
<evidence type="ECO:0000256" key="1">
    <source>
        <dbReference type="ARBA" id="ARBA00004496"/>
    </source>
</evidence>
<feature type="domain" description="Mur ligase C-terminal" evidence="9">
    <location>
        <begin position="323"/>
        <end position="447"/>
    </location>
</feature>
<proteinExistence type="inferred from homology"/>
<accession>H6RTR4</accession>
<dbReference type="SUPFAM" id="SSF53623">
    <property type="entry name" value="MurD-like peptide ligases, catalytic domain"/>
    <property type="match status" value="1"/>
</dbReference>
<dbReference type="Gene3D" id="3.40.50.720">
    <property type="entry name" value="NAD(P)-binding Rossmann-like Domain"/>
    <property type="match status" value="1"/>
</dbReference>
<comment type="similarity">
    <text evidence="7">Belongs to the MurCDEF family.</text>
</comment>
<comment type="subcellular location">
    <subcellularLocation>
        <location evidence="1 7 8">Cytoplasm</location>
    </subcellularLocation>
</comment>
<keyword evidence="7 8" id="KW-0573">Peptidoglycan synthesis</keyword>
<reference evidence="12" key="2">
    <citation type="submission" date="2012-02" db="EMBL/GenBank/DDBJ databases">
        <title>Complete genome sequence of Blastococcus saxobsidens strain DD2.</title>
        <authorList>
            <person name="Genoscope."/>
        </authorList>
    </citation>
    <scope>NUCLEOTIDE SEQUENCE [LARGE SCALE GENOMIC DNA]</scope>
    <source>
        <strain evidence="12">DD2</strain>
    </source>
</reference>
<keyword evidence="7 8" id="KW-0132">Cell division</keyword>
<dbReference type="KEGG" id="bsd:BLASA_2218"/>
<keyword evidence="7 8" id="KW-0961">Cell wall biogenesis/degradation</keyword>
<evidence type="ECO:0000259" key="10">
    <source>
        <dbReference type="Pfam" id="PF08245"/>
    </source>
</evidence>
<evidence type="ECO:0000256" key="3">
    <source>
        <dbReference type="ARBA" id="ARBA00022490"/>
    </source>
</evidence>
<dbReference type="Pfam" id="PF21799">
    <property type="entry name" value="MurD-like_N"/>
    <property type="match status" value="1"/>
</dbReference>
<keyword evidence="12" id="KW-1185">Reference proteome</keyword>
<gene>
    <name evidence="7 11" type="primary">murD</name>
    <name evidence="11" type="ordered locus">BLASA_2218</name>
</gene>
<evidence type="ECO:0000259" key="9">
    <source>
        <dbReference type="Pfam" id="PF02875"/>
    </source>
</evidence>
<dbReference type="Pfam" id="PF08245">
    <property type="entry name" value="Mur_ligase_M"/>
    <property type="match status" value="1"/>
</dbReference>
<dbReference type="UniPathway" id="UPA00219"/>
<keyword evidence="7 8" id="KW-0131">Cell cycle</keyword>
<evidence type="ECO:0000256" key="2">
    <source>
        <dbReference type="ARBA" id="ARBA00004752"/>
    </source>
</evidence>
<comment type="catalytic activity">
    <reaction evidence="7 8">
        <text>UDP-N-acetyl-alpha-D-muramoyl-L-alanine + D-glutamate + ATP = UDP-N-acetyl-alpha-D-muramoyl-L-alanyl-D-glutamate + ADP + phosphate + H(+)</text>
        <dbReference type="Rhea" id="RHEA:16429"/>
        <dbReference type="ChEBI" id="CHEBI:15378"/>
        <dbReference type="ChEBI" id="CHEBI:29986"/>
        <dbReference type="ChEBI" id="CHEBI:30616"/>
        <dbReference type="ChEBI" id="CHEBI:43474"/>
        <dbReference type="ChEBI" id="CHEBI:83898"/>
        <dbReference type="ChEBI" id="CHEBI:83900"/>
        <dbReference type="ChEBI" id="CHEBI:456216"/>
        <dbReference type="EC" id="6.3.2.9"/>
    </reaction>
</comment>
<dbReference type="GO" id="GO:0009252">
    <property type="term" value="P:peptidoglycan biosynthetic process"/>
    <property type="evidence" value="ECO:0007669"/>
    <property type="project" value="UniProtKB-UniRule"/>
</dbReference>
<dbReference type="NCBIfam" id="TIGR01087">
    <property type="entry name" value="murD"/>
    <property type="match status" value="1"/>
</dbReference>
<evidence type="ECO:0000313" key="11">
    <source>
        <dbReference type="EMBL" id="CCG03124.1"/>
    </source>
</evidence>
<dbReference type="SUPFAM" id="SSF53244">
    <property type="entry name" value="MurD-like peptide ligases, peptide-binding domain"/>
    <property type="match status" value="1"/>
</dbReference>
<comment type="pathway">
    <text evidence="2 7 8">Cell wall biogenesis; peptidoglycan biosynthesis.</text>
</comment>
<evidence type="ECO:0000256" key="6">
    <source>
        <dbReference type="ARBA" id="ARBA00022840"/>
    </source>
</evidence>